<dbReference type="EMBL" id="JABSTQ010009091">
    <property type="protein sequence ID" value="KAG0433043.1"/>
    <property type="molecule type" value="Genomic_DNA"/>
</dbReference>
<reference evidence="1 2" key="1">
    <citation type="journal article" date="2020" name="Cell">
        <title>Large-Scale Comparative Analyses of Tick Genomes Elucidate Their Genetic Diversity and Vector Capacities.</title>
        <authorList>
            <consortium name="Tick Genome and Microbiome Consortium (TIGMIC)"/>
            <person name="Jia N."/>
            <person name="Wang J."/>
            <person name="Shi W."/>
            <person name="Du L."/>
            <person name="Sun Y."/>
            <person name="Zhan W."/>
            <person name="Jiang J.F."/>
            <person name="Wang Q."/>
            <person name="Zhang B."/>
            <person name="Ji P."/>
            <person name="Bell-Sakyi L."/>
            <person name="Cui X.M."/>
            <person name="Yuan T.T."/>
            <person name="Jiang B.G."/>
            <person name="Yang W.F."/>
            <person name="Lam T.T."/>
            <person name="Chang Q.C."/>
            <person name="Ding S.J."/>
            <person name="Wang X.J."/>
            <person name="Zhu J.G."/>
            <person name="Ruan X.D."/>
            <person name="Zhao L."/>
            <person name="Wei J.T."/>
            <person name="Ye R.Z."/>
            <person name="Que T.C."/>
            <person name="Du C.H."/>
            <person name="Zhou Y.H."/>
            <person name="Cheng J.X."/>
            <person name="Dai P.F."/>
            <person name="Guo W.B."/>
            <person name="Han X.H."/>
            <person name="Huang E.J."/>
            <person name="Li L.F."/>
            <person name="Wei W."/>
            <person name="Gao Y.C."/>
            <person name="Liu J.Z."/>
            <person name="Shao H.Z."/>
            <person name="Wang X."/>
            <person name="Wang C.C."/>
            <person name="Yang T.C."/>
            <person name="Huo Q.B."/>
            <person name="Li W."/>
            <person name="Chen H.Y."/>
            <person name="Chen S.E."/>
            <person name="Zhou L.G."/>
            <person name="Ni X.B."/>
            <person name="Tian J.H."/>
            <person name="Sheng Y."/>
            <person name="Liu T."/>
            <person name="Pan Y.S."/>
            <person name="Xia L.Y."/>
            <person name="Li J."/>
            <person name="Zhao F."/>
            <person name="Cao W.C."/>
        </authorList>
    </citation>
    <scope>NUCLEOTIDE SEQUENCE [LARGE SCALE GENOMIC DNA]</scope>
    <source>
        <strain evidence="1">Iper-2018</strain>
    </source>
</reference>
<sequence>MVHCCVPLCTSHGKKGNGISFHEFPSSSLREEWITKISRAGKSVPTVFENYPIHKQCNSKHNRKPPATRLAPAPPPHKRRRYAFIFLLRVTHFAEYLKQLYMTTLGFHLLRTPSPVNERNAALEGPRWSRWTSRYSDYSNSQTATDDDKPKSSRHISVQTNMIGKRIEAYRTKIDTLTRKCKKQQLALKKLRGEVATLKKDKKKTSQLLRENNVTTLLSMTAEGNKRAVFLQQQLKNIRSKKPRWTEETIRYCILWYAKSPSAYRLVRASGLLKLPSRSTLKRYLGACSGAVVTSLIKQRLQKEARIHKCSLALDEMSIRPSTFYQRQADEVHGLVSEECAESGEMEVATHLLCFVFVGLSTHYRLPVGYFFTRALTGTQLHQITMSVLRSIEQAGFVVVRVVADNHATNRKQFSMLSNGSILPVVEHPLDATRWLFLSFDYCHIIKNVRSQFLAKTRRFYLRSILDIQQKQKGFKLVRNMTRKHLYPTSFEKMNVKRAVDIFKPEDSEPTIEFLETFFKWFTLHNIKSTTHHIFSRDANRMPSYSTDDERLSWLEDTFLEYVNSWKRTAPSVSAFLTPETHEALAVTTLQYCLRRVPAPAEVSPTQKRNR</sequence>
<evidence type="ECO:0000313" key="1">
    <source>
        <dbReference type="EMBL" id="KAG0433043.1"/>
    </source>
</evidence>
<protein>
    <submittedName>
        <fullName evidence="1">Uncharacterized protein</fullName>
    </submittedName>
</protein>
<comment type="caution">
    <text evidence="1">The sequence shown here is derived from an EMBL/GenBank/DDBJ whole genome shotgun (WGS) entry which is preliminary data.</text>
</comment>
<keyword evidence="2" id="KW-1185">Reference proteome</keyword>
<evidence type="ECO:0000313" key="2">
    <source>
        <dbReference type="Proteomes" id="UP000805193"/>
    </source>
</evidence>
<organism evidence="1 2">
    <name type="scientific">Ixodes persulcatus</name>
    <name type="common">Taiga tick</name>
    <dbReference type="NCBI Taxonomy" id="34615"/>
    <lineage>
        <taxon>Eukaryota</taxon>
        <taxon>Metazoa</taxon>
        <taxon>Ecdysozoa</taxon>
        <taxon>Arthropoda</taxon>
        <taxon>Chelicerata</taxon>
        <taxon>Arachnida</taxon>
        <taxon>Acari</taxon>
        <taxon>Parasitiformes</taxon>
        <taxon>Ixodida</taxon>
        <taxon>Ixodoidea</taxon>
        <taxon>Ixodidae</taxon>
        <taxon>Ixodinae</taxon>
        <taxon>Ixodes</taxon>
    </lineage>
</organism>
<gene>
    <name evidence="1" type="ORF">HPB47_020278</name>
</gene>
<proteinExistence type="predicted"/>
<accession>A0AC60QGS9</accession>
<name>A0AC60QGS9_IXOPE</name>
<dbReference type="Proteomes" id="UP000805193">
    <property type="component" value="Unassembled WGS sequence"/>
</dbReference>